<dbReference type="AlphaFoldDB" id="A0A834I5G9"/>
<sequence>MKDRTVFGKLCSSKFEFWRACVFNAQLPRVYVCSCCGQNSIYERCYDSIWRLWFYAARKTGMWEIYHSSEED</sequence>
<protein>
    <submittedName>
        <fullName evidence="1">Uncharacterized protein</fullName>
    </submittedName>
</protein>
<evidence type="ECO:0000313" key="1">
    <source>
        <dbReference type="EMBL" id="KAF7274880.1"/>
    </source>
</evidence>
<evidence type="ECO:0000313" key="2">
    <source>
        <dbReference type="Proteomes" id="UP000625711"/>
    </source>
</evidence>
<organism evidence="1 2">
    <name type="scientific">Rhynchophorus ferrugineus</name>
    <name type="common">Red palm weevil</name>
    <name type="synonym">Curculio ferrugineus</name>
    <dbReference type="NCBI Taxonomy" id="354439"/>
    <lineage>
        <taxon>Eukaryota</taxon>
        <taxon>Metazoa</taxon>
        <taxon>Ecdysozoa</taxon>
        <taxon>Arthropoda</taxon>
        <taxon>Hexapoda</taxon>
        <taxon>Insecta</taxon>
        <taxon>Pterygota</taxon>
        <taxon>Neoptera</taxon>
        <taxon>Endopterygota</taxon>
        <taxon>Coleoptera</taxon>
        <taxon>Polyphaga</taxon>
        <taxon>Cucujiformia</taxon>
        <taxon>Curculionidae</taxon>
        <taxon>Dryophthorinae</taxon>
        <taxon>Rhynchophorus</taxon>
    </lineage>
</organism>
<name>A0A834I5G9_RHYFE</name>
<gene>
    <name evidence="1" type="ORF">GWI33_012460</name>
</gene>
<dbReference type="EMBL" id="JAACXV010011925">
    <property type="protein sequence ID" value="KAF7274880.1"/>
    <property type="molecule type" value="Genomic_DNA"/>
</dbReference>
<accession>A0A834I5G9</accession>
<comment type="caution">
    <text evidence="1">The sequence shown here is derived from an EMBL/GenBank/DDBJ whole genome shotgun (WGS) entry which is preliminary data.</text>
</comment>
<keyword evidence="2" id="KW-1185">Reference proteome</keyword>
<proteinExistence type="predicted"/>
<dbReference type="Proteomes" id="UP000625711">
    <property type="component" value="Unassembled WGS sequence"/>
</dbReference>
<reference evidence="1" key="1">
    <citation type="submission" date="2020-08" db="EMBL/GenBank/DDBJ databases">
        <title>Genome sequencing and assembly of the red palm weevil Rhynchophorus ferrugineus.</title>
        <authorList>
            <person name="Dias G.B."/>
            <person name="Bergman C.M."/>
            <person name="Manee M."/>
        </authorList>
    </citation>
    <scope>NUCLEOTIDE SEQUENCE</scope>
    <source>
        <strain evidence="1">AA-2017</strain>
        <tissue evidence="1">Whole larva</tissue>
    </source>
</reference>